<dbReference type="Gene3D" id="3.30.1360.60">
    <property type="entry name" value="Glucose permease domain IIB"/>
    <property type="match status" value="1"/>
</dbReference>
<feature type="domain" description="PTS EIIB type-1" evidence="7">
    <location>
        <begin position="347"/>
        <end position="429"/>
    </location>
</feature>
<keyword evidence="6" id="KW-0472">Membrane</keyword>
<dbReference type="PROSITE" id="PS51098">
    <property type="entry name" value="PTS_EIIB_TYPE_1"/>
    <property type="match status" value="1"/>
</dbReference>
<organism evidence="9 10">
    <name type="scientific">Pseudaeromonas paramecii</name>
    <dbReference type="NCBI Taxonomy" id="2138166"/>
    <lineage>
        <taxon>Bacteria</taxon>
        <taxon>Pseudomonadati</taxon>
        <taxon>Pseudomonadota</taxon>
        <taxon>Gammaproteobacteria</taxon>
        <taxon>Aeromonadales</taxon>
        <taxon>Aeromonadaceae</taxon>
        <taxon>Pseudaeromonas</taxon>
    </lineage>
</organism>
<gene>
    <name evidence="9" type="ORF">GCM10023095_23380</name>
</gene>
<feature type="transmembrane region" description="Helical" evidence="6">
    <location>
        <begin position="302"/>
        <end position="323"/>
    </location>
</feature>
<dbReference type="InterPro" id="IPR050429">
    <property type="entry name" value="PTS_Glucose_EIICBA"/>
</dbReference>
<feature type="transmembrane region" description="Helical" evidence="6">
    <location>
        <begin position="196"/>
        <end position="217"/>
    </location>
</feature>
<proteinExistence type="predicted"/>
<keyword evidence="6" id="KW-0812">Transmembrane</keyword>
<name>A0ABP8QC30_9GAMM</name>
<dbReference type="PROSITE" id="PS51103">
    <property type="entry name" value="PTS_EIIC_TYPE_1"/>
    <property type="match status" value="1"/>
</dbReference>
<feature type="transmembrane region" description="Helical" evidence="6">
    <location>
        <begin position="261"/>
        <end position="282"/>
    </location>
</feature>
<dbReference type="SUPFAM" id="SSF55604">
    <property type="entry name" value="Glucose permease domain IIB"/>
    <property type="match status" value="1"/>
</dbReference>
<evidence type="ECO:0000256" key="6">
    <source>
        <dbReference type="SAM" id="Phobius"/>
    </source>
</evidence>
<evidence type="ECO:0000256" key="3">
    <source>
        <dbReference type="ARBA" id="ARBA00022679"/>
    </source>
</evidence>
<comment type="caution">
    <text evidence="9">The sequence shown here is derived from an EMBL/GenBank/DDBJ whole genome shotgun (WGS) entry which is preliminary data.</text>
</comment>
<feature type="domain" description="PTS EIIC type-1" evidence="8">
    <location>
        <begin position="1"/>
        <end position="338"/>
    </location>
</feature>
<dbReference type="EMBL" id="BAABFC010000014">
    <property type="protein sequence ID" value="GAA4500933.1"/>
    <property type="molecule type" value="Genomic_DNA"/>
</dbReference>
<dbReference type="Proteomes" id="UP001501321">
    <property type="component" value="Unassembled WGS sequence"/>
</dbReference>
<evidence type="ECO:0000256" key="4">
    <source>
        <dbReference type="ARBA" id="ARBA00022683"/>
    </source>
</evidence>
<keyword evidence="4" id="KW-0598">Phosphotransferase system</keyword>
<protein>
    <submittedName>
        <fullName evidence="9">Uncharacterized protein</fullName>
    </submittedName>
</protein>
<evidence type="ECO:0000256" key="2">
    <source>
        <dbReference type="ARBA" id="ARBA00022597"/>
    </source>
</evidence>
<accession>A0ABP8QC30</accession>
<keyword evidence="3" id="KW-0808">Transferase</keyword>
<evidence type="ECO:0000256" key="5">
    <source>
        <dbReference type="PROSITE-ProRule" id="PRU00421"/>
    </source>
</evidence>
<reference evidence="10" key="1">
    <citation type="journal article" date="2019" name="Int. J. Syst. Evol. Microbiol.">
        <title>The Global Catalogue of Microorganisms (GCM) 10K type strain sequencing project: providing services to taxonomists for standard genome sequencing and annotation.</title>
        <authorList>
            <consortium name="The Broad Institute Genomics Platform"/>
            <consortium name="The Broad Institute Genome Sequencing Center for Infectious Disease"/>
            <person name="Wu L."/>
            <person name="Ma J."/>
        </authorList>
    </citation>
    <scope>NUCLEOTIDE SEQUENCE [LARGE SCALE GENOMIC DNA]</scope>
    <source>
        <strain evidence="10">JCM 32226</strain>
    </source>
</reference>
<keyword evidence="6" id="KW-1133">Transmembrane helix</keyword>
<evidence type="ECO:0000256" key="1">
    <source>
        <dbReference type="ARBA" id="ARBA00022448"/>
    </source>
</evidence>
<dbReference type="InterPro" id="IPR013013">
    <property type="entry name" value="PTS_EIIC_1"/>
</dbReference>
<evidence type="ECO:0000313" key="9">
    <source>
        <dbReference type="EMBL" id="GAA4500933.1"/>
    </source>
</evidence>
<keyword evidence="10" id="KW-1185">Reference proteome</keyword>
<evidence type="ECO:0000259" key="7">
    <source>
        <dbReference type="PROSITE" id="PS51098"/>
    </source>
</evidence>
<evidence type="ECO:0000313" key="10">
    <source>
        <dbReference type="Proteomes" id="UP001501321"/>
    </source>
</evidence>
<comment type="caution">
    <text evidence="5">Lacks conserved residue(s) required for the propagation of feature annotation.</text>
</comment>
<keyword evidence="1" id="KW-0813">Transport</keyword>
<feature type="transmembrane region" description="Helical" evidence="6">
    <location>
        <begin position="229"/>
        <end position="254"/>
    </location>
</feature>
<sequence length="443" mass="48313">MFALLLPVALLPLADLLRQLGQGDQLWQLLLAGAGEAIQEALPILLAIALARGLERERLTSQPLNALLGYLVMSQTVAGLLNPPEDLAIPCALLSAWVSARAHPRLAKVRLPARLRIYTTDALILVQNALLCLLLALPLAGLWHWLAPELWALARDGIRWPQGDWLLGSLLPIMTLLGLAPKLLANLVQSGPSEAVQAAIAASTLVGLPVLGIQLLRAARRQQLPRHQGLWLLLLLACLASGHSQPMLLALLVFYRPLFWLHLLLSGLVMTLSLSLAARWQTELPGGLLALVWQPHALLTNAAGWLLALLTLILSLLLSRLCLRWFPLIPLKEPEQEPSAPVSADISLLAIDYLKAIGGLGNIVSVAAQQHYLQLEVEQPQSVDRHALLALGVLTQFDEQPQRLQLLAGPLAGSLAEKIQQLASRQSVDLQPRRFALRPYQIH</sequence>
<dbReference type="PANTHER" id="PTHR30009">
    <property type="entry name" value="CYTOCHROME C-TYPE SYNTHESIS PROTEIN AND PTS TRANSMEMBRANE COMPONENT"/>
    <property type="match status" value="1"/>
</dbReference>
<dbReference type="InterPro" id="IPR036878">
    <property type="entry name" value="Glu_permease_IIB"/>
</dbReference>
<keyword evidence="2" id="KW-0762">Sugar transport</keyword>
<feature type="transmembrane region" description="Helical" evidence="6">
    <location>
        <begin position="123"/>
        <end position="145"/>
    </location>
</feature>
<feature type="transmembrane region" description="Helical" evidence="6">
    <location>
        <begin position="165"/>
        <end position="184"/>
    </location>
</feature>
<evidence type="ECO:0000259" key="8">
    <source>
        <dbReference type="PROSITE" id="PS51103"/>
    </source>
</evidence>
<dbReference type="InterPro" id="IPR001996">
    <property type="entry name" value="PTS_IIB_1"/>
</dbReference>